<dbReference type="HOGENOM" id="CLU_1882726_0_0_11"/>
<keyword evidence="4" id="KW-1185">Reference proteome</keyword>
<dbReference type="Proteomes" id="UP000001937">
    <property type="component" value="Chromosome"/>
</dbReference>
<reference evidence="3 4" key="1">
    <citation type="journal article" date="2007" name="Genome Res.">
        <title>Genome characteristics of facultatively symbiotic Frankia sp. strains reflect host range and host plant biogeography.</title>
        <authorList>
            <person name="Normand P."/>
            <person name="Lapierre P."/>
            <person name="Tisa L.S."/>
            <person name="Gogarten J.P."/>
            <person name="Alloisio N."/>
            <person name="Bagnarol E."/>
            <person name="Bassi C.A."/>
            <person name="Berry A.M."/>
            <person name="Bickhart D.M."/>
            <person name="Choisne N."/>
            <person name="Couloux A."/>
            <person name="Cournoyer B."/>
            <person name="Cruveiller S."/>
            <person name="Daubin V."/>
            <person name="Demange N."/>
            <person name="Francino M.P."/>
            <person name="Goltsman E."/>
            <person name="Huang Y."/>
            <person name="Kopp O.R."/>
            <person name="Labarre L."/>
            <person name="Lapidus A."/>
            <person name="Lavire C."/>
            <person name="Marechal J."/>
            <person name="Martinez M."/>
            <person name="Mastronunzio J.E."/>
            <person name="Mullin B.C."/>
            <person name="Niemann J."/>
            <person name="Pujic P."/>
            <person name="Rawnsley T."/>
            <person name="Rouy Z."/>
            <person name="Schenowitz C."/>
            <person name="Sellstedt A."/>
            <person name="Tavares F."/>
            <person name="Tomkins J.P."/>
            <person name="Vallenet D."/>
            <person name="Valverde C."/>
            <person name="Wall L.G."/>
            <person name="Wang Y."/>
            <person name="Medigue C."/>
            <person name="Benson D.R."/>
        </authorList>
    </citation>
    <scope>NUCLEOTIDE SEQUENCE [LARGE SCALE GENOMIC DNA]</scope>
    <source>
        <strain evidence="4">DSM 45818 / CECT 9043 / CcI3</strain>
    </source>
</reference>
<feature type="region of interest" description="Disordered" evidence="1">
    <location>
        <begin position="75"/>
        <end position="96"/>
    </location>
</feature>
<dbReference type="PANTHER" id="PTHR46663:SF4">
    <property type="entry name" value="DIGUANYLATE CYCLASE DGCT-RELATED"/>
    <property type="match status" value="1"/>
</dbReference>
<feature type="domain" description="GGDEF" evidence="2">
    <location>
        <begin position="1"/>
        <end position="113"/>
    </location>
</feature>
<evidence type="ECO:0000259" key="2">
    <source>
        <dbReference type="PROSITE" id="PS50887"/>
    </source>
</evidence>
<evidence type="ECO:0000313" key="3">
    <source>
        <dbReference type="EMBL" id="ABD09800.1"/>
    </source>
</evidence>
<dbReference type="AlphaFoldDB" id="Q2JFZ2"/>
<dbReference type="PROSITE" id="PS50887">
    <property type="entry name" value="GGDEF"/>
    <property type="match status" value="1"/>
</dbReference>
<feature type="region of interest" description="Disordered" evidence="1">
    <location>
        <begin position="114"/>
        <end position="135"/>
    </location>
</feature>
<dbReference type="EMBL" id="CP000249">
    <property type="protein sequence ID" value="ABD09800.1"/>
    <property type="molecule type" value="Genomic_DNA"/>
</dbReference>
<organism evidence="3 4">
    <name type="scientific">Frankia casuarinae (strain DSM 45818 / CECT 9043 / HFP020203 / CcI3)</name>
    <dbReference type="NCBI Taxonomy" id="106370"/>
    <lineage>
        <taxon>Bacteria</taxon>
        <taxon>Bacillati</taxon>
        <taxon>Actinomycetota</taxon>
        <taxon>Actinomycetes</taxon>
        <taxon>Frankiales</taxon>
        <taxon>Frankiaceae</taxon>
        <taxon>Frankia</taxon>
    </lineage>
</organism>
<evidence type="ECO:0000256" key="1">
    <source>
        <dbReference type="SAM" id="MobiDB-lite"/>
    </source>
</evidence>
<dbReference type="PANTHER" id="PTHR46663">
    <property type="entry name" value="DIGUANYLATE CYCLASE DGCT-RELATED"/>
    <property type="match status" value="1"/>
</dbReference>
<proteinExistence type="predicted"/>
<dbReference type="InterPro" id="IPR029787">
    <property type="entry name" value="Nucleotide_cyclase"/>
</dbReference>
<feature type="compositionally biased region" description="Basic and acidic residues" evidence="1">
    <location>
        <begin position="125"/>
        <end position="135"/>
    </location>
</feature>
<dbReference type="eggNOG" id="COG2199">
    <property type="taxonomic scope" value="Bacteria"/>
</dbReference>
<name>Q2JFZ2_FRACC</name>
<dbReference type="STRING" id="106370.Francci3_0413"/>
<dbReference type="SUPFAM" id="SSF55073">
    <property type="entry name" value="Nucleotide cyclase"/>
    <property type="match status" value="1"/>
</dbReference>
<accession>Q2JFZ2</accession>
<dbReference type="KEGG" id="fra:Francci3_0413"/>
<gene>
    <name evidence="3" type="ordered locus">Francci3_0413</name>
</gene>
<dbReference type="Pfam" id="PF00990">
    <property type="entry name" value="GGDEF"/>
    <property type="match status" value="1"/>
</dbReference>
<dbReference type="InterPro" id="IPR052163">
    <property type="entry name" value="DGC-Regulatory_Protein"/>
</dbReference>
<evidence type="ECO:0000313" key="4">
    <source>
        <dbReference type="Proteomes" id="UP000001937"/>
    </source>
</evidence>
<sequence>MGDAVPDAAARRFSKILHPGDILGRWGGDEFVILTGPVTAAEAATLAERLISSLDGPLDVHGHRISMSVSAGVALSAGPSPTGQARSPEPALGLPIPADAAEVGDAMVELAGTEVMRTRATARTVGREHRPRDSP</sequence>
<dbReference type="InterPro" id="IPR000160">
    <property type="entry name" value="GGDEF_dom"/>
</dbReference>
<dbReference type="InterPro" id="IPR043128">
    <property type="entry name" value="Rev_trsase/Diguanyl_cyclase"/>
</dbReference>
<protein>
    <recommendedName>
        <fullName evidence="2">GGDEF domain-containing protein</fullName>
    </recommendedName>
</protein>
<dbReference type="Gene3D" id="3.30.70.270">
    <property type="match status" value="1"/>
</dbReference>